<dbReference type="GO" id="GO:0004252">
    <property type="term" value="F:serine-type endopeptidase activity"/>
    <property type="evidence" value="ECO:0007669"/>
    <property type="project" value="UniProtKB-UniRule"/>
</dbReference>
<reference evidence="7 8" key="1">
    <citation type="submission" date="2018-03" db="EMBL/GenBank/DDBJ databases">
        <title>Bacteriophage NCPPB3778 and a type I-E CRISPR drive the evolution of the US Biological Select Agent, Rathayibacter toxicus.</title>
        <authorList>
            <person name="Davis E.W.II."/>
            <person name="Tabima J.F."/>
            <person name="Weisberg A.J."/>
            <person name="Dantas Lopes L."/>
            <person name="Wiseman M.S."/>
            <person name="Wiseman M.S."/>
            <person name="Pupko T."/>
            <person name="Belcher M.S."/>
            <person name="Sechler A.J."/>
            <person name="Tancos M.A."/>
            <person name="Schroeder B.K."/>
            <person name="Murray T.D."/>
            <person name="Luster D.G."/>
            <person name="Schneider W.L."/>
            <person name="Rogers E."/>
            <person name="Andreote F.D."/>
            <person name="Grunwald N.J."/>
            <person name="Putnam M.L."/>
            <person name="Chang J.H."/>
        </authorList>
    </citation>
    <scope>NUCLEOTIDE SEQUENCE [LARGE SCALE GENOMIC DNA]</scope>
    <source>
        <strain evidence="7 8">DSM 15933</strain>
    </source>
</reference>
<protein>
    <recommendedName>
        <fullName evidence="5">Signal peptidase I</fullName>
        <ecNumber evidence="5">3.4.21.89</ecNumber>
    </recommendedName>
</protein>
<feature type="transmembrane region" description="Helical" evidence="6">
    <location>
        <begin position="153"/>
        <end position="172"/>
    </location>
</feature>
<evidence type="ECO:0000256" key="3">
    <source>
        <dbReference type="ARBA" id="ARBA00022989"/>
    </source>
</evidence>
<accession>A0A2T4USL4</accession>
<dbReference type="RefSeq" id="WP_107574211.1">
    <property type="nucleotide sequence ID" value="NZ_PZPL01000001.1"/>
</dbReference>
<organism evidence="7 8">
    <name type="scientific">Rathayibacter caricis DSM 15933</name>
    <dbReference type="NCBI Taxonomy" id="1328867"/>
    <lineage>
        <taxon>Bacteria</taxon>
        <taxon>Bacillati</taxon>
        <taxon>Actinomycetota</taxon>
        <taxon>Actinomycetes</taxon>
        <taxon>Micrococcales</taxon>
        <taxon>Microbacteriaceae</taxon>
        <taxon>Rathayibacter</taxon>
    </lineage>
</organism>
<dbReference type="GO" id="GO:0009003">
    <property type="term" value="F:signal peptidase activity"/>
    <property type="evidence" value="ECO:0007669"/>
    <property type="project" value="UniProtKB-EC"/>
</dbReference>
<dbReference type="AlphaFoldDB" id="A0A2T4USL4"/>
<dbReference type="PANTHER" id="PTHR10806">
    <property type="entry name" value="SIGNAL PEPTIDASE COMPLEX CATALYTIC SUBUNIT SEC11"/>
    <property type="match status" value="1"/>
</dbReference>
<dbReference type="PANTHER" id="PTHR10806:SF6">
    <property type="entry name" value="SIGNAL PEPTIDASE COMPLEX CATALYTIC SUBUNIT SEC11"/>
    <property type="match status" value="1"/>
</dbReference>
<evidence type="ECO:0000313" key="8">
    <source>
        <dbReference type="Proteomes" id="UP000241085"/>
    </source>
</evidence>
<evidence type="ECO:0000256" key="6">
    <source>
        <dbReference type="SAM" id="Phobius"/>
    </source>
</evidence>
<keyword evidence="3 6" id="KW-1133">Transmembrane helix</keyword>
<keyword evidence="8" id="KW-1185">Reference proteome</keyword>
<name>A0A2T4USL4_9MICO</name>
<dbReference type="InterPro" id="IPR036286">
    <property type="entry name" value="LexA/Signal_pep-like_sf"/>
</dbReference>
<sequence length="230" mass="23444">MIRRLLRALAGVLVTLLAVAGVAAFALSALGVVRVVPVLSNSMAPGMPVGSLAVTLPAAQAEIRAGDVIVFTDPTASSRRVIHRVTLVYSEADAAQLRDREPGQLALTTKGDNNASADPWILTIGDSRVWREEAVVPLLGWPALALTTPEARFALFAGGGALVVAAVLLVIWRRPAGGTGAAEEGAAEADLAQTDTSQVIVDDAGAAEPSAPDAVAARASAVRTRSGAAS</sequence>
<dbReference type="CDD" id="cd06530">
    <property type="entry name" value="S26_SPase_I"/>
    <property type="match status" value="1"/>
</dbReference>
<dbReference type="EC" id="3.4.21.89" evidence="5"/>
<keyword evidence="2 6" id="KW-0812">Transmembrane</keyword>
<dbReference type="Proteomes" id="UP000241085">
    <property type="component" value="Unassembled WGS sequence"/>
</dbReference>
<dbReference type="EMBL" id="PZPL01000001">
    <property type="protein sequence ID" value="PTL72522.1"/>
    <property type="molecule type" value="Genomic_DNA"/>
</dbReference>
<evidence type="ECO:0000256" key="2">
    <source>
        <dbReference type="ARBA" id="ARBA00022692"/>
    </source>
</evidence>
<comment type="subcellular location">
    <subcellularLocation>
        <location evidence="1">Membrane</location>
    </subcellularLocation>
</comment>
<evidence type="ECO:0000256" key="5">
    <source>
        <dbReference type="NCBIfam" id="TIGR02228"/>
    </source>
</evidence>
<dbReference type="GO" id="GO:0006465">
    <property type="term" value="P:signal peptide processing"/>
    <property type="evidence" value="ECO:0007669"/>
    <property type="project" value="UniProtKB-UniRule"/>
</dbReference>
<comment type="caution">
    <text evidence="7">The sequence shown here is derived from an EMBL/GenBank/DDBJ whole genome shotgun (WGS) entry which is preliminary data.</text>
</comment>
<dbReference type="InterPro" id="IPR001733">
    <property type="entry name" value="Peptidase_S26B"/>
</dbReference>
<evidence type="ECO:0000313" key="7">
    <source>
        <dbReference type="EMBL" id="PTL72522.1"/>
    </source>
</evidence>
<dbReference type="InterPro" id="IPR019533">
    <property type="entry name" value="Peptidase_S26"/>
</dbReference>
<evidence type="ECO:0000256" key="4">
    <source>
        <dbReference type="ARBA" id="ARBA00023136"/>
    </source>
</evidence>
<dbReference type="NCBIfam" id="TIGR02228">
    <property type="entry name" value="sigpep_I_arch"/>
    <property type="match status" value="1"/>
</dbReference>
<evidence type="ECO:0000256" key="1">
    <source>
        <dbReference type="ARBA" id="ARBA00004370"/>
    </source>
</evidence>
<dbReference type="GO" id="GO:0016020">
    <property type="term" value="C:membrane"/>
    <property type="evidence" value="ECO:0007669"/>
    <property type="project" value="UniProtKB-SubCell"/>
</dbReference>
<gene>
    <name evidence="7" type="ORF">C1I63_06430</name>
</gene>
<dbReference type="SUPFAM" id="SSF51306">
    <property type="entry name" value="LexA/Signal peptidase"/>
    <property type="match status" value="1"/>
</dbReference>
<proteinExistence type="predicted"/>
<keyword evidence="4 6" id="KW-0472">Membrane</keyword>